<proteinExistence type="predicted"/>
<accession>A0ABV0XGC3</accession>
<name>A0ABV0XGC3_9TELE</name>
<reference evidence="1 2" key="1">
    <citation type="submission" date="2021-06" db="EMBL/GenBank/DDBJ databases">
        <authorList>
            <person name="Palmer J.M."/>
        </authorList>
    </citation>
    <scope>NUCLEOTIDE SEQUENCE [LARGE SCALE GENOMIC DNA]</scope>
    <source>
        <strain evidence="1 2">AS_MEX2019</strain>
        <tissue evidence="1">Muscle</tissue>
    </source>
</reference>
<comment type="caution">
    <text evidence="1">The sequence shown here is derived from an EMBL/GenBank/DDBJ whole genome shotgun (WGS) entry which is preliminary data.</text>
</comment>
<protein>
    <submittedName>
        <fullName evidence="1">Uncharacterized protein</fullName>
    </submittedName>
</protein>
<evidence type="ECO:0000313" key="2">
    <source>
        <dbReference type="Proteomes" id="UP001469553"/>
    </source>
</evidence>
<organism evidence="1 2">
    <name type="scientific">Ameca splendens</name>
    <dbReference type="NCBI Taxonomy" id="208324"/>
    <lineage>
        <taxon>Eukaryota</taxon>
        <taxon>Metazoa</taxon>
        <taxon>Chordata</taxon>
        <taxon>Craniata</taxon>
        <taxon>Vertebrata</taxon>
        <taxon>Euteleostomi</taxon>
        <taxon>Actinopterygii</taxon>
        <taxon>Neopterygii</taxon>
        <taxon>Teleostei</taxon>
        <taxon>Neoteleostei</taxon>
        <taxon>Acanthomorphata</taxon>
        <taxon>Ovalentaria</taxon>
        <taxon>Atherinomorphae</taxon>
        <taxon>Cyprinodontiformes</taxon>
        <taxon>Goodeidae</taxon>
        <taxon>Ameca</taxon>
    </lineage>
</organism>
<dbReference type="EMBL" id="JAHRIP010001741">
    <property type="protein sequence ID" value="MEQ2280513.1"/>
    <property type="molecule type" value="Genomic_DNA"/>
</dbReference>
<sequence length="166" mass="18758">MDPDLFIRSWKRPFHSLITVYVILIYQAHLSRGVERLNVSNWEALNNSGSSRIKHQKWDTASQGGQDLHSATSALETNSSALRRSPVNGTVASDFTSARIEKSQNDLWSQSLNQSSLDAQQRWTIQPTTSHQSISQSITNHNNPKQKINNFQRTSKPVVNQQCISQ</sequence>
<gene>
    <name evidence="1" type="ORF">AMECASPLE_020692</name>
</gene>
<dbReference type="Proteomes" id="UP001469553">
    <property type="component" value="Unassembled WGS sequence"/>
</dbReference>
<evidence type="ECO:0000313" key="1">
    <source>
        <dbReference type="EMBL" id="MEQ2280513.1"/>
    </source>
</evidence>
<keyword evidence="2" id="KW-1185">Reference proteome</keyword>